<gene>
    <name evidence="2" type="ORF">CSW57_14370</name>
</gene>
<reference evidence="2 3" key="1">
    <citation type="submission" date="2017-10" db="EMBL/GenBank/DDBJ databases">
        <title>The draft genome sequence of Williamsia sp. BULT 1.1 isolated from the semi-arid grassland soils from South Africa.</title>
        <authorList>
            <person name="Kabwe M.H."/>
            <person name="Govender N."/>
            <person name="Mutseka Lunga P."/>
            <person name="Vikram S."/>
            <person name="Makhalanyane T.P."/>
        </authorList>
    </citation>
    <scope>NUCLEOTIDE SEQUENCE [LARGE SCALE GENOMIC DNA]</scope>
    <source>
        <strain evidence="2 3">BULT 1.1</strain>
    </source>
</reference>
<dbReference type="InterPro" id="IPR029058">
    <property type="entry name" value="AB_hydrolase_fold"/>
</dbReference>
<dbReference type="EMBL" id="PEBD01000010">
    <property type="protein sequence ID" value="PHV65038.1"/>
    <property type="molecule type" value="Genomic_DNA"/>
</dbReference>
<sequence>MTCSLTDTQVDGLHTNVFLPDTAPRSVLIIRTPYDAAAYRAEAHAWVRRGIAVVTQDVRGRHRSRGRFRPFENEGADGLATLQWVASRSWGGAPVILHGTSYSAHCAVETAIAAAEAGVDVGGVSVAVPALGLGETARNIDGCFYLQSRVGWWLEHGEGPESPGVAIPDGLLDTLPVADVGRRATPPISAWEKVIRADRRDRERRAEVSRLRCPLLAVGGMADWFAQDTVDLWTSWGGPAALVMGPWDHSLRGSDRARRMESWIDDVCAGTTTTGAQVLGLPGGTVDLTRWPSTEASTVLPGGRFPADPTDPFPSMAHGADLSEATARPDCLVLDLPNHSDVVVGTPAVRVHSTDAVGHWGALLAIRRSDGRLEQTAHGMSTHTTIHLTPVAAHLDTGESMVLILLAHSFPRHARDLQSRNDHLAGTETRAVIREVESVTLDMPA</sequence>
<dbReference type="RefSeq" id="WP_099383469.1">
    <property type="nucleotide sequence ID" value="NZ_PEBD01000010.1"/>
</dbReference>
<dbReference type="NCBIfam" id="TIGR00976">
    <property type="entry name" value="CocE_NonD"/>
    <property type="match status" value="1"/>
</dbReference>
<comment type="caution">
    <text evidence="2">The sequence shown here is derived from an EMBL/GenBank/DDBJ whole genome shotgun (WGS) entry which is preliminary data.</text>
</comment>
<evidence type="ECO:0000259" key="1">
    <source>
        <dbReference type="Pfam" id="PF02129"/>
    </source>
</evidence>
<dbReference type="InterPro" id="IPR000383">
    <property type="entry name" value="Xaa-Pro-like_dom"/>
</dbReference>
<dbReference type="SUPFAM" id="SSF53474">
    <property type="entry name" value="alpha/beta-Hydrolases"/>
    <property type="match status" value="1"/>
</dbReference>
<proteinExistence type="predicted"/>
<evidence type="ECO:0000313" key="2">
    <source>
        <dbReference type="EMBL" id="PHV65038.1"/>
    </source>
</evidence>
<evidence type="ECO:0000313" key="3">
    <source>
        <dbReference type="Proteomes" id="UP000225108"/>
    </source>
</evidence>
<dbReference type="Gene3D" id="3.40.50.1820">
    <property type="entry name" value="alpha/beta hydrolase"/>
    <property type="match status" value="1"/>
</dbReference>
<dbReference type="Proteomes" id="UP000225108">
    <property type="component" value="Unassembled WGS sequence"/>
</dbReference>
<accession>A0A2G3PGV4</accession>
<dbReference type="GO" id="GO:0016787">
    <property type="term" value="F:hydrolase activity"/>
    <property type="evidence" value="ECO:0007669"/>
    <property type="project" value="InterPro"/>
</dbReference>
<dbReference type="Pfam" id="PF02129">
    <property type="entry name" value="Peptidase_S15"/>
    <property type="match status" value="1"/>
</dbReference>
<feature type="domain" description="Xaa-Pro dipeptidyl-peptidase-like" evidence="1">
    <location>
        <begin position="12"/>
        <end position="250"/>
    </location>
</feature>
<protein>
    <recommendedName>
        <fullName evidence="1">Xaa-Pro dipeptidyl-peptidase-like domain-containing protein</fullName>
    </recommendedName>
</protein>
<dbReference type="AlphaFoldDB" id="A0A2G3PGV4"/>
<dbReference type="Gene3D" id="1.10.3020.10">
    <property type="entry name" value="alpha-amino acid ester hydrolase ( Helical cap domain)"/>
    <property type="match status" value="1"/>
</dbReference>
<name>A0A2G3PGV4_WILMA</name>
<dbReference type="InterPro" id="IPR005674">
    <property type="entry name" value="CocE/Ser_esterase"/>
</dbReference>
<organism evidence="2 3">
    <name type="scientific">Williamsia marianensis</name>
    <dbReference type="NCBI Taxonomy" id="85044"/>
    <lineage>
        <taxon>Bacteria</taxon>
        <taxon>Bacillati</taxon>
        <taxon>Actinomycetota</taxon>
        <taxon>Actinomycetes</taxon>
        <taxon>Mycobacteriales</taxon>
        <taxon>Nocardiaceae</taxon>
        <taxon>Williamsia</taxon>
    </lineage>
</organism>